<proteinExistence type="predicted"/>
<sequence length="72" mass="8715">MNKNSTKNKVKKSVVKCIKHVQIYVSLHHNYVRIYVFISIYHVHKNVYTIWKELFYNNLQNGKVKETESLLY</sequence>
<dbReference type="Proteomes" id="UP001319045">
    <property type="component" value="Chromosome"/>
</dbReference>
<organism evidence="1 2">
    <name type="scientific">Prevotella herbatica</name>
    <dbReference type="NCBI Taxonomy" id="2801997"/>
    <lineage>
        <taxon>Bacteria</taxon>
        <taxon>Pseudomonadati</taxon>
        <taxon>Bacteroidota</taxon>
        <taxon>Bacteroidia</taxon>
        <taxon>Bacteroidales</taxon>
        <taxon>Prevotellaceae</taxon>
        <taxon>Prevotella</taxon>
    </lineage>
</organism>
<name>A0ABN6EN49_9BACT</name>
<protein>
    <submittedName>
        <fullName evidence="1">Uncharacterized protein</fullName>
    </submittedName>
</protein>
<reference evidence="1 2" key="1">
    <citation type="journal article" date="2022" name="Int. J. Syst. Evol. Microbiol.">
        <title>Prevotella herbatica sp. nov., a plant polysaccharide-decomposing anaerobic bacterium isolated from a methanogenic reactor.</title>
        <authorList>
            <person name="Uek A."/>
            <person name="Tonouchi A."/>
            <person name="Kaku N."/>
            <person name="Ueki K."/>
        </authorList>
    </citation>
    <scope>NUCLEOTIDE SEQUENCE [LARGE SCALE GENOMIC DNA]</scope>
    <source>
        <strain evidence="1 2">WR041</strain>
    </source>
</reference>
<evidence type="ECO:0000313" key="2">
    <source>
        <dbReference type="Proteomes" id="UP001319045"/>
    </source>
</evidence>
<gene>
    <name evidence="1" type="ORF">prwr041_21540</name>
</gene>
<evidence type="ECO:0000313" key="1">
    <source>
        <dbReference type="EMBL" id="BCS86261.1"/>
    </source>
</evidence>
<keyword evidence="2" id="KW-1185">Reference proteome</keyword>
<dbReference type="EMBL" id="AP024484">
    <property type="protein sequence ID" value="BCS86261.1"/>
    <property type="molecule type" value="Genomic_DNA"/>
</dbReference>
<accession>A0ABN6EN49</accession>